<feature type="domain" description="FAD/NAD(P)-binding" evidence="9">
    <location>
        <begin position="239"/>
        <end position="555"/>
    </location>
</feature>
<feature type="transmembrane region" description="Helical" evidence="7">
    <location>
        <begin position="6"/>
        <end position="28"/>
    </location>
</feature>
<feature type="domain" description="VTT" evidence="10">
    <location>
        <begin position="67"/>
        <end position="184"/>
    </location>
</feature>
<keyword evidence="7" id="KW-0812">Transmembrane</keyword>
<dbReference type="PANTHER" id="PTHR43014:SF2">
    <property type="entry name" value="MERCURIC REDUCTASE"/>
    <property type="match status" value="1"/>
</dbReference>
<comment type="caution">
    <text evidence="11">The sequence shown here is derived from an EMBL/GenBank/DDBJ whole genome shotgun (WGS) entry which is preliminary data.</text>
</comment>
<dbReference type="SUPFAM" id="SSF55424">
    <property type="entry name" value="FAD/NAD-linked reductases, dimerisation (C-terminal) domain"/>
    <property type="match status" value="1"/>
</dbReference>
<dbReference type="AlphaFoldDB" id="A0A0D9ANR3"/>
<comment type="subunit">
    <text evidence="3">Homodimer.</text>
</comment>
<dbReference type="GO" id="GO:0005886">
    <property type="term" value="C:plasma membrane"/>
    <property type="evidence" value="ECO:0007669"/>
    <property type="project" value="UniProtKB-ARBA"/>
</dbReference>
<dbReference type="PRINTS" id="PR00411">
    <property type="entry name" value="PNDRDTASEI"/>
</dbReference>
<evidence type="ECO:0000256" key="5">
    <source>
        <dbReference type="ARBA" id="ARBA00022827"/>
    </source>
</evidence>
<evidence type="ECO:0000256" key="6">
    <source>
        <dbReference type="ARBA" id="ARBA00023002"/>
    </source>
</evidence>
<dbReference type="InterPro" id="IPR023753">
    <property type="entry name" value="FAD/NAD-binding_dom"/>
</dbReference>
<protein>
    <submittedName>
        <fullName evidence="11">Dihydrolipoamide dehydrogenase</fullName>
    </submittedName>
</protein>
<dbReference type="PROSITE" id="PS51257">
    <property type="entry name" value="PROKAR_LIPOPROTEIN"/>
    <property type="match status" value="1"/>
</dbReference>
<dbReference type="Pfam" id="PF09335">
    <property type="entry name" value="VTT_dom"/>
    <property type="match status" value="1"/>
</dbReference>
<feature type="domain" description="Pyridine nucleotide-disulphide oxidoreductase dimerisation" evidence="8">
    <location>
        <begin position="578"/>
        <end position="682"/>
    </location>
</feature>
<dbReference type="OrthoDB" id="9800167at2"/>
<evidence type="ECO:0000259" key="10">
    <source>
        <dbReference type="Pfam" id="PF09335"/>
    </source>
</evidence>
<dbReference type="SUPFAM" id="SSF51905">
    <property type="entry name" value="FAD/NAD(P)-binding domain"/>
    <property type="match status" value="1"/>
</dbReference>
<comment type="cofactor">
    <cofactor evidence="1">
        <name>FAD</name>
        <dbReference type="ChEBI" id="CHEBI:57692"/>
    </cofactor>
</comment>
<dbReference type="Pfam" id="PF07992">
    <property type="entry name" value="Pyr_redox_2"/>
    <property type="match status" value="1"/>
</dbReference>
<dbReference type="InterPro" id="IPR032816">
    <property type="entry name" value="VTT_dom"/>
</dbReference>
<reference evidence="11 12" key="1">
    <citation type="submission" date="2015-02" db="EMBL/GenBank/DDBJ databases">
        <title>Draft genome sequence of Pseudomonas stutzeri NT0128 isolated from wheat (Triticum turgidum) rhizosphere.</title>
        <authorList>
            <person name="Tovi N."/>
            <person name="Frenk S."/>
            <person name="Hadar Y."/>
            <person name="Minz D."/>
        </authorList>
    </citation>
    <scope>NUCLEOTIDE SEQUENCE [LARGE SCALE GENOMIC DNA]</scope>
    <source>
        <strain evidence="11 12">NT0128</strain>
    </source>
</reference>
<dbReference type="GO" id="GO:0003955">
    <property type="term" value="F:NAD(P)H dehydrogenase (quinone) activity"/>
    <property type="evidence" value="ECO:0007669"/>
    <property type="project" value="TreeGrafter"/>
</dbReference>
<keyword evidence="7" id="KW-1133">Transmembrane helix</keyword>
<evidence type="ECO:0000256" key="1">
    <source>
        <dbReference type="ARBA" id="ARBA00001974"/>
    </source>
</evidence>
<dbReference type="PATRIC" id="fig|316.101.peg.1168"/>
<evidence type="ECO:0000256" key="7">
    <source>
        <dbReference type="SAM" id="Phobius"/>
    </source>
</evidence>
<evidence type="ECO:0000259" key="9">
    <source>
        <dbReference type="Pfam" id="PF07992"/>
    </source>
</evidence>
<proteinExistence type="inferred from homology"/>
<feature type="transmembrane region" description="Helical" evidence="7">
    <location>
        <begin position="195"/>
        <end position="218"/>
    </location>
</feature>
<dbReference type="InterPro" id="IPR036188">
    <property type="entry name" value="FAD/NAD-bd_sf"/>
</dbReference>
<evidence type="ECO:0000313" key="12">
    <source>
        <dbReference type="Proteomes" id="UP000032487"/>
    </source>
</evidence>
<dbReference type="RefSeq" id="WP_045161417.1">
    <property type="nucleotide sequence ID" value="NZ_JYHV01000014.1"/>
</dbReference>
<keyword evidence="5" id="KW-0274">FAD</keyword>
<name>A0A0D9ANR3_STUST</name>
<feature type="transmembrane region" description="Helical" evidence="7">
    <location>
        <begin position="144"/>
        <end position="165"/>
    </location>
</feature>
<evidence type="ECO:0000256" key="3">
    <source>
        <dbReference type="ARBA" id="ARBA00011738"/>
    </source>
</evidence>
<dbReference type="Proteomes" id="UP000032487">
    <property type="component" value="Unassembled WGS sequence"/>
</dbReference>
<evidence type="ECO:0000256" key="4">
    <source>
        <dbReference type="ARBA" id="ARBA00022630"/>
    </source>
</evidence>
<dbReference type="PANTHER" id="PTHR43014">
    <property type="entry name" value="MERCURIC REDUCTASE"/>
    <property type="match status" value="1"/>
</dbReference>
<keyword evidence="6" id="KW-0560">Oxidoreductase</keyword>
<dbReference type="PRINTS" id="PR00368">
    <property type="entry name" value="FADPNR"/>
</dbReference>
<sequence>MKVSRLIILAMLIAAVACFFIFDLGEYLTLESIKSHSGALHGQVQAHPWWARGTFFAVYVALTALSFPGTVVLTLLAGALFGLLEGTLLVSFASNVGAVMAMLISRFMLRDWIQKRFGSQITGINKGLAREGTFYLVSLRLIPLVPFVLLNPALGLTRVSIWTFWWTTQLGMLPGNAIYVNAGQQLVRLQSLSGILSPSMIGTLVLLAVFPLLATRLLTLYKARQAYRGWHKPKCFERNLVVIGGGTGGLATARIAASMKARVSLFERQRLGGVAVHEGSVPARALSRSANLTHALRQGQRQESGQRVEAADFAEVMGRVRRLADKAMGCPSVEHYTRLGVEVVMAEARLSSPWAVDVEGRTLTSRAIVIATGSRPWTPPIPGLDAVEPLTCDTLWSLHERPERLLILGNGAGACEFAQAFQRLGCQVTLASEREALLEQEDTEAAQAVTAALNADGVELRLGLSPLRVEVVEGERRLICGARDEGELALPFDRVLLALGQSADVEGLGLDALGLRCGDDGSLEVDEYLATRYPNIYAVGSVAGPYGAPHVAEHQAWYAAVNALFGGLRRFAVSERVIPHAVFTAPEIASVGLTEAEARTLGIEFDVIRLNLGSLAGAVAEGTGEGFVKVLTEPGEDRILGVTIVGEQASETLAGFVVAMKHKLGLNKLADTVQLGATLGEASRVVAEAWRQQRRPARTLGWAERFNRWRLGGSRR</sequence>
<dbReference type="EMBL" id="JYHV01000014">
    <property type="protein sequence ID" value="KJH82648.1"/>
    <property type="molecule type" value="Genomic_DNA"/>
</dbReference>
<feature type="transmembrane region" description="Helical" evidence="7">
    <location>
        <begin position="88"/>
        <end position="109"/>
    </location>
</feature>
<dbReference type="Gene3D" id="3.30.390.30">
    <property type="match status" value="1"/>
</dbReference>
<accession>A0A0D9ANR3</accession>
<dbReference type="Gene3D" id="3.50.50.60">
    <property type="entry name" value="FAD/NAD(P)-binding domain"/>
    <property type="match status" value="2"/>
</dbReference>
<gene>
    <name evidence="11" type="ORF">UF78_07265</name>
</gene>
<comment type="similarity">
    <text evidence="2">Belongs to the class-I pyridine nucleotide-disulfide oxidoreductase family.</text>
</comment>
<organism evidence="11 12">
    <name type="scientific">Stutzerimonas stutzeri</name>
    <name type="common">Pseudomonas stutzeri</name>
    <dbReference type="NCBI Taxonomy" id="316"/>
    <lineage>
        <taxon>Bacteria</taxon>
        <taxon>Pseudomonadati</taxon>
        <taxon>Pseudomonadota</taxon>
        <taxon>Gammaproteobacteria</taxon>
        <taxon>Pseudomonadales</taxon>
        <taxon>Pseudomonadaceae</taxon>
        <taxon>Stutzerimonas</taxon>
    </lineage>
</organism>
<evidence type="ECO:0000256" key="2">
    <source>
        <dbReference type="ARBA" id="ARBA00007532"/>
    </source>
</evidence>
<dbReference type="GO" id="GO:0050660">
    <property type="term" value="F:flavin adenine dinucleotide binding"/>
    <property type="evidence" value="ECO:0007669"/>
    <property type="project" value="TreeGrafter"/>
</dbReference>
<dbReference type="Pfam" id="PF02852">
    <property type="entry name" value="Pyr_redox_dim"/>
    <property type="match status" value="1"/>
</dbReference>
<dbReference type="InterPro" id="IPR016156">
    <property type="entry name" value="FAD/NAD-linked_Rdtase_dimer_sf"/>
</dbReference>
<evidence type="ECO:0000313" key="11">
    <source>
        <dbReference type="EMBL" id="KJH82648.1"/>
    </source>
</evidence>
<keyword evidence="7" id="KW-0472">Membrane</keyword>
<evidence type="ECO:0000259" key="8">
    <source>
        <dbReference type="Pfam" id="PF02852"/>
    </source>
</evidence>
<dbReference type="InterPro" id="IPR004099">
    <property type="entry name" value="Pyr_nucl-diS_OxRdtase_dimer"/>
</dbReference>
<dbReference type="FunFam" id="3.30.390.30:FF:000001">
    <property type="entry name" value="Dihydrolipoyl dehydrogenase"/>
    <property type="match status" value="1"/>
</dbReference>
<keyword evidence="4" id="KW-0285">Flavoprotein</keyword>
<feature type="transmembrane region" description="Helical" evidence="7">
    <location>
        <begin position="49"/>
        <end position="82"/>
    </location>
</feature>